<evidence type="ECO:0000313" key="7">
    <source>
        <dbReference type="Proteomes" id="UP001241605"/>
    </source>
</evidence>
<evidence type="ECO:0000256" key="4">
    <source>
        <dbReference type="SAM" id="Phobius"/>
    </source>
</evidence>
<dbReference type="InterPro" id="IPR029044">
    <property type="entry name" value="Nucleotide-diphossugar_trans"/>
</dbReference>
<name>A0ABY8QNK4_9RHOB</name>
<keyword evidence="3 6" id="KW-0808">Transferase</keyword>
<protein>
    <submittedName>
        <fullName evidence="6">Glycosyltransferase</fullName>
        <ecNumber evidence="6">2.4.-.-</ecNumber>
    </submittedName>
</protein>
<dbReference type="Proteomes" id="UP001241605">
    <property type="component" value="Plasmid unnamed3"/>
</dbReference>
<keyword evidence="2 6" id="KW-0328">Glycosyltransferase</keyword>
<dbReference type="PANTHER" id="PTHR43179">
    <property type="entry name" value="RHAMNOSYLTRANSFERASE WBBL"/>
    <property type="match status" value="1"/>
</dbReference>
<dbReference type="RefSeq" id="WP_282302666.1">
    <property type="nucleotide sequence ID" value="NZ_CP124619.1"/>
</dbReference>
<keyword evidence="4" id="KW-1133">Transmembrane helix</keyword>
<dbReference type="Gene3D" id="3.90.550.10">
    <property type="entry name" value="Spore Coat Polysaccharide Biosynthesis Protein SpsA, Chain A"/>
    <property type="match status" value="1"/>
</dbReference>
<accession>A0ABY8QNK4</accession>
<keyword evidence="4" id="KW-0812">Transmembrane</keyword>
<dbReference type="Pfam" id="PF00535">
    <property type="entry name" value="Glycos_transf_2"/>
    <property type="match status" value="1"/>
</dbReference>
<keyword evidence="7" id="KW-1185">Reference proteome</keyword>
<geneLocation type="plasmid" evidence="6 7">
    <name>unnamed3</name>
</geneLocation>
<dbReference type="GO" id="GO:0016757">
    <property type="term" value="F:glycosyltransferase activity"/>
    <property type="evidence" value="ECO:0007669"/>
    <property type="project" value="UniProtKB-KW"/>
</dbReference>
<reference evidence="6 7" key="1">
    <citation type="submission" date="2023-05" db="EMBL/GenBank/DDBJ databases">
        <title>YMD87, complete Genome.</title>
        <authorList>
            <person name="Zhang J."/>
            <person name="Xu X."/>
        </authorList>
    </citation>
    <scope>NUCLEOTIDE SEQUENCE [LARGE SCALE GENOMIC DNA]</scope>
    <source>
        <strain evidence="6 7">YMD87</strain>
        <plasmid evidence="6 7">unnamed3</plasmid>
    </source>
</reference>
<gene>
    <name evidence="6" type="ORF">QF118_19730</name>
</gene>
<dbReference type="InterPro" id="IPR001173">
    <property type="entry name" value="Glyco_trans_2-like"/>
</dbReference>
<dbReference type="EMBL" id="CP124619">
    <property type="protein sequence ID" value="WGW06043.1"/>
    <property type="molecule type" value="Genomic_DNA"/>
</dbReference>
<evidence type="ECO:0000256" key="2">
    <source>
        <dbReference type="ARBA" id="ARBA00022676"/>
    </source>
</evidence>
<dbReference type="EC" id="2.4.-.-" evidence="6"/>
<evidence type="ECO:0000256" key="1">
    <source>
        <dbReference type="ARBA" id="ARBA00006739"/>
    </source>
</evidence>
<keyword evidence="6" id="KW-0614">Plasmid</keyword>
<feature type="domain" description="Glycosyltransferase 2-like" evidence="5">
    <location>
        <begin position="15"/>
        <end position="115"/>
    </location>
</feature>
<evidence type="ECO:0000259" key="5">
    <source>
        <dbReference type="Pfam" id="PF00535"/>
    </source>
</evidence>
<organism evidence="6 7">
    <name type="scientific">Tropicibacter oceani</name>
    <dbReference type="NCBI Taxonomy" id="3058420"/>
    <lineage>
        <taxon>Bacteria</taxon>
        <taxon>Pseudomonadati</taxon>
        <taxon>Pseudomonadota</taxon>
        <taxon>Alphaproteobacteria</taxon>
        <taxon>Rhodobacterales</taxon>
        <taxon>Roseobacteraceae</taxon>
        <taxon>Tropicibacter</taxon>
    </lineage>
</organism>
<dbReference type="PANTHER" id="PTHR43179:SF12">
    <property type="entry name" value="GALACTOFURANOSYLTRANSFERASE GLFT2"/>
    <property type="match status" value="1"/>
</dbReference>
<keyword evidence="4" id="KW-0472">Membrane</keyword>
<dbReference type="SUPFAM" id="SSF53448">
    <property type="entry name" value="Nucleotide-diphospho-sugar transferases"/>
    <property type="match status" value="1"/>
</dbReference>
<evidence type="ECO:0000256" key="3">
    <source>
        <dbReference type="ARBA" id="ARBA00022679"/>
    </source>
</evidence>
<sequence>MAVGTDHGAGRLVAVVVTYNRLAQLQVTVPRLLASPKADLAAVVVVDNASDDGTAEWLSGQEGDPRLTVIRCKTNLGGAGGFETGMREAVKRFDPDWIVVMDDDARPEPGALARFHASDRSGAEAWAAAVYHLDGRICDMNRPSINPFWHRKVLWRTLTGKGRDGFHIGQAEYGATTPCGIDGASFVGLFVSRAGIERVGYPDGRLFIYGDDVLYTLGLTRAGGRILFDPTIRFEHDFSTMTDADKRFRPLWKSYYHYRNLLMVYRMASGWLFPLVLVAAAGKWLLKVRHHSGERRAFVLLVLRALRDGLLRRTDVPHDRVVGWAQKRP</sequence>
<comment type="similarity">
    <text evidence="1">Belongs to the glycosyltransferase 2 family.</text>
</comment>
<evidence type="ECO:0000313" key="6">
    <source>
        <dbReference type="EMBL" id="WGW06043.1"/>
    </source>
</evidence>
<proteinExistence type="inferred from homology"/>
<feature type="transmembrane region" description="Helical" evidence="4">
    <location>
        <begin position="263"/>
        <end position="286"/>
    </location>
</feature>